<dbReference type="Gene3D" id="3.20.20.80">
    <property type="entry name" value="Glycosidases"/>
    <property type="match status" value="1"/>
</dbReference>
<organism evidence="4">
    <name type="scientific">bioreactor metagenome</name>
    <dbReference type="NCBI Taxonomy" id="1076179"/>
    <lineage>
        <taxon>unclassified sequences</taxon>
        <taxon>metagenomes</taxon>
        <taxon>ecological metagenomes</taxon>
    </lineage>
</organism>
<proteinExistence type="predicted"/>
<sequence>MIGVTGYNTGTYYREVFGEEWRDFEDIYNHIENEYQTYFSNYPWIITEFASSSYGGDKAKWISDMFLHLDKYENIKIAVWYSCPDMDFRPEYEGKIARPYMLDETPETLEAFKEGLHDYLGT</sequence>
<evidence type="ECO:0000313" key="4">
    <source>
        <dbReference type="EMBL" id="MPM33017.1"/>
    </source>
</evidence>
<evidence type="ECO:0000259" key="3">
    <source>
        <dbReference type="PROSITE" id="PS51764"/>
    </source>
</evidence>
<comment type="caution">
    <text evidence="4">The sequence shown here is derived from an EMBL/GenBank/DDBJ whole genome shotgun (WGS) entry which is preliminary data.</text>
</comment>
<name>A0A644YXB2_9ZZZZ</name>
<dbReference type="EMBL" id="VSSQ01006531">
    <property type="protein sequence ID" value="MPM33017.1"/>
    <property type="molecule type" value="Genomic_DNA"/>
</dbReference>
<reference evidence="4" key="1">
    <citation type="submission" date="2019-08" db="EMBL/GenBank/DDBJ databases">
        <authorList>
            <person name="Kucharzyk K."/>
            <person name="Murdoch R.W."/>
            <person name="Higgins S."/>
            <person name="Loffler F."/>
        </authorList>
    </citation>
    <scope>NUCLEOTIDE SEQUENCE</scope>
</reference>
<dbReference type="AlphaFoldDB" id="A0A644YXB2"/>
<dbReference type="EC" id="3.2.1.4" evidence="4"/>
<keyword evidence="2 4" id="KW-0326">Glycosidase</keyword>
<evidence type="ECO:0000256" key="2">
    <source>
        <dbReference type="ARBA" id="ARBA00023295"/>
    </source>
</evidence>
<dbReference type="PROSITE" id="PS51764">
    <property type="entry name" value="GH26"/>
    <property type="match status" value="1"/>
</dbReference>
<dbReference type="InterPro" id="IPR017853">
    <property type="entry name" value="GH"/>
</dbReference>
<gene>
    <name evidence="4" type="primary">celH_1</name>
    <name evidence="4" type="ORF">SDC9_79584</name>
</gene>
<protein>
    <submittedName>
        <fullName evidence="4">Endoglucanase H</fullName>
        <ecNumber evidence="4">3.2.1.4</ecNumber>
    </submittedName>
</protein>
<dbReference type="SUPFAM" id="SSF51445">
    <property type="entry name" value="(Trans)glycosidases"/>
    <property type="match status" value="1"/>
</dbReference>
<dbReference type="InterPro" id="IPR022790">
    <property type="entry name" value="GH26_dom"/>
</dbReference>
<dbReference type="GO" id="GO:0008810">
    <property type="term" value="F:cellulase activity"/>
    <property type="evidence" value="ECO:0007669"/>
    <property type="project" value="UniProtKB-EC"/>
</dbReference>
<feature type="domain" description="GH26" evidence="3">
    <location>
        <begin position="1"/>
        <end position="112"/>
    </location>
</feature>
<evidence type="ECO:0000256" key="1">
    <source>
        <dbReference type="ARBA" id="ARBA00022801"/>
    </source>
</evidence>
<keyword evidence="1 4" id="KW-0378">Hydrolase</keyword>
<accession>A0A644YXB2</accession>